<evidence type="ECO:0000256" key="1">
    <source>
        <dbReference type="ARBA" id="ARBA00004479"/>
    </source>
</evidence>
<comment type="subcellular location">
    <subcellularLocation>
        <location evidence="1">Membrane</location>
        <topology evidence="1">Single-pass type I membrane protein</topology>
    </subcellularLocation>
</comment>
<dbReference type="GO" id="GO:0004674">
    <property type="term" value="F:protein serine/threonine kinase activity"/>
    <property type="evidence" value="ECO:0007669"/>
    <property type="project" value="UniProtKB-KW"/>
</dbReference>
<dbReference type="PROSITE" id="PS00107">
    <property type="entry name" value="PROTEIN_KINASE_ATP"/>
    <property type="match status" value="1"/>
</dbReference>
<dbReference type="Pfam" id="PF13855">
    <property type="entry name" value="LRR_8"/>
    <property type="match status" value="1"/>
</dbReference>
<name>A0AAP0F9R6_9MAGN</name>
<dbReference type="InterPro" id="IPR003591">
    <property type="entry name" value="Leu-rich_rpt_typical-subtyp"/>
</dbReference>
<keyword evidence="8" id="KW-0812">Transmembrane</keyword>
<dbReference type="SMART" id="SM00369">
    <property type="entry name" value="LRR_TYP"/>
    <property type="match status" value="7"/>
</dbReference>
<comment type="caution">
    <text evidence="23">The sequence shown here is derived from an EMBL/GenBank/DDBJ whole genome shotgun (WGS) entry which is preliminary data.</text>
</comment>
<dbReference type="FunFam" id="3.80.10.10:FF:000691">
    <property type="entry name" value="Putative LRR receptor-like serine/threonine-protein kinase"/>
    <property type="match status" value="1"/>
</dbReference>
<evidence type="ECO:0000256" key="17">
    <source>
        <dbReference type="ARBA" id="ARBA00023180"/>
    </source>
</evidence>
<sequence length="1096" mass="120317">MPEEETDLSLLIILPLLLLITGQIVSGSSIETDKEVLLQLKSYLIDQNKVNPGRYSAWNDSSSSPCDWPEITCAGERVTGINLSNCNLSGNISGFHNFSQLAQLDSLDFSQNTIGGEIPSDLSRCSNLKYLNLSQNLIEGELNLTGLNNLEVLDLTVNRLRGEIQWNFPAICNRLVTLNISANFFTGRIDNCFDECRALQDLDLSSNNFTGKLWSGLSMLRHFSVSENNLTGQVSPSIFTENCSLEAIDLSGNHFEGEVPNSVRNCRSLIYLSLWGNNFSGLVPADIGLLSSLEILLLGSNNFSREIPVSLLDCSKLTFLDFSKNNFGEDIQEIFGKFNQVRFLVLHGNSYKGGIHTSGILKLANVRRLDLSFNNFSGPLPIEFSKMRSLEFLILAYNQFTGDIPLEFGNFPCLQALDLSHNKLTGSIPPTIGKLNSLLWLMLAGNALTGKIPPEIGNCGSLLWLNLANNKLTGRIPPQLPNMGRNVTLTFEKNRNGKDIPAGSGECLTMKRWLPADYPPFSFVYDLLTRKRCRTIWGQLAKGYGIIPICVGNSAVRTQQISGYIQLTGNELSGEIPHEIGQMQNFSLLHLSVNRFSGKLPAEIARMPLVSLNVSSNIFSGEIPFELGHVKCLQILDLSLNNFSGVFPPSFNNLNDLSKFNISYNPSITGVVPMTGQLATFEGESFLGDPLLKVPSLENDTNTSSSSSIVPNRKGKRPTNLPVFLVFLVLTTALFVCGSLSFTACAITRHPRHPEFLLQDTKHRHDMELSSSIGSSPLTSDTVKIISLDKKAFTYADILKATGSFSEENIIGKGGYGTVYRGKLPDGREVAVKKLQRDGIEGEREFLTEMEVLSGSGGSGWPHPNLVPLYGWCLYKSEKLLVYEFMEGGSLEDFVSDRVRLNWQRRIDVAIGIARALVFLHHECYPPVVHRDVKASNVLLDGEGRPHVTDFGLARVVGVGESHVSTIVAGTIGYVAPEYGTTWQATTKGDVYSFGVLAMELATGRRAVDGGEECLLEWARRVVGNRREGLSKSCPVLLLGFSIGDGAEQMCELLKVGLWCTAEAPHARPNMKEVLARLIKISHGSGETGHQSSSPT</sequence>
<keyword evidence="24" id="KW-1185">Reference proteome</keyword>
<keyword evidence="9 21" id="KW-0732">Signal</keyword>
<feature type="domain" description="Protein kinase" evidence="22">
    <location>
        <begin position="805"/>
        <end position="1081"/>
    </location>
</feature>
<proteinExistence type="inferred from homology"/>
<dbReference type="PANTHER" id="PTHR48056">
    <property type="entry name" value="LRR RECEPTOR-LIKE SERINE/THREONINE-PROTEIN KINASE-RELATED"/>
    <property type="match status" value="1"/>
</dbReference>
<keyword evidence="15" id="KW-0472">Membrane</keyword>
<keyword evidence="12" id="KW-0418">Kinase</keyword>
<comment type="catalytic activity">
    <reaction evidence="18">
        <text>L-threonyl-[protein] + ATP = O-phospho-L-threonyl-[protein] + ADP + H(+)</text>
        <dbReference type="Rhea" id="RHEA:46608"/>
        <dbReference type="Rhea" id="RHEA-COMP:11060"/>
        <dbReference type="Rhea" id="RHEA-COMP:11605"/>
        <dbReference type="ChEBI" id="CHEBI:15378"/>
        <dbReference type="ChEBI" id="CHEBI:30013"/>
        <dbReference type="ChEBI" id="CHEBI:30616"/>
        <dbReference type="ChEBI" id="CHEBI:61977"/>
        <dbReference type="ChEBI" id="CHEBI:456216"/>
        <dbReference type="EC" id="2.7.11.1"/>
    </reaction>
</comment>
<dbReference type="FunFam" id="3.30.200.20:FF:000309">
    <property type="entry name" value="Leucine-rich repeat receptor protein kinase MSP1"/>
    <property type="match status" value="1"/>
</dbReference>
<dbReference type="InterPro" id="IPR001611">
    <property type="entry name" value="Leu-rich_rpt"/>
</dbReference>
<feature type="chain" id="PRO_5042827636" description="non-specific serine/threonine protein kinase" evidence="21">
    <location>
        <begin position="28"/>
        <end position="1096"/>
    </location>
</feature>
<dbReference type="Pfam" id="PF00560">
    <property type="entry name" value="LRR_1"/>
    <property type="match status" value="7"/>
</dbReference>
<dbReference type="InterPro" id="IPR011009">
    <property type="entry name" value="Kinase-like_dom_sf"/>
</dbReference>
<keyword evidence="16" id="KW-0675">Receptor</keyword>
<evidence type="ECO:0000256" key="13">
    <source>
        <dbReference type="ARBA" id="ARBA00022840"/>
    </source>
</evidence>
<dbReference type="EMBL" id="JBBNAF010000010">
    <property type="protein sequence ID" value="KAK9107381.1"/>
    <property type="molecule type" value="Genomic_DNA"/>
</dbReference>
<dbReference type="SUPFAM" id="SSF56112">
    <property type="entry name" value="Protein kinase-like (PK-like)"/>
    <property type="match status" value="1"/>
</dbReference>
<dbReference type="InterPro" id="IPR032675">
    <property type="entry name" value="LRR_dom_sf"/>
</dbReference>
<evidence type="ECO:0000256" key="2">
    <source>
        <dbReference type="ARBA" id="ARBA00008684"/>
    </source>
</evidence>
<evidence type="ECO:0000256" key="16">
    <source>
        <dbReference type="ARBA" id="ARBA00023170"/>
    </source>
</evidence>
<evidence type="ECO:0000256" key="11">
    <source>
        <dbReference type="ARBA" id="ARBA00022741"/>
    </source>
</evidence>
<evidence type="ECO:0000256" key="10">
    <source>
        <dbReference type="ARBA" id="ARBA00022737"/>
    </source>
</evidence>
<evidence type="ECO:0000256" key="6">
    <source>
        <dbReference type="ARBA" id="ARBA00022614"/>
    </source>
</evidence>
<comment type="catalytic activity">
    <reaction evidence="19">
        <text>L-seryl-[protein] + ATP = O-phospho-L-seryl-[protein] + ADP + H(+)</text>
        <dbReference type="Rhea" id="RHEA:17989"/>
        <dbReference type="Rhea" id="RHEA-COMP:9863"/>
        <dbReference type="Rhea" id="RHEA-COMP:11604"/>
        <dbReference type="ChEBI" id="CHEBI:15378"/>
        <dbReference type="ChEBI" id="CHEBI:29999"/>
        <dbReference type="ChEBI" id="CHEBI:30616"/>
        <dbReference type="ChEBI" id="CHEBI:83421"/>
        <dbReference type="ChEBI" id="CHEBI:456216"/>
        <dbReference type="EC" id="2.7.11.1"/>
    </reaction>
</comment>
<dbReference type="PROSITE" id="PS50011">
    <property type="entry name" value="PROTEIN_KINASE_DOM"/>
    <property type="match status" value="1"/>
</dbReference>
<evidence type="ECO:0000256" key="15">
    <source>
        <dbReference type="ARBA" id="ARBA00023136"/>
    </source>
</evidence>
<keyword evidence="13 20" id="KW-0067">ATP-binding</keyword>
<keyword evidence="5" id="KW-0597">Phosphoprotein</keyword>
<dbReference type="Pfam" id="PF08263">
    <property type="entry name" value="LRRNT_2"/>
    <property type="match status" value="1"/>
</dbReference>
<accession>A0AAP0F9R6</accession>
<feature type="binding site" evidence="20">
    <location>
        <position position="834"/>
    </location>
    <ligand>
        <name>ATP</name>
        <dbReference type="ChEBI" id="CHEBI:30616"/>
    </ligand>
</feature>
<evidence type="ECO:0000256" key="4">
    <source>
        <dbReference type="ARBA" id="ARBA00022527"/>
    </source>
</evidence>
<comment type="similarity">
    <text evidence="2">Belongs to the protein kinase superfamily. Ser/Thr protein kinase family.</text>
</comment>
<dbReference type="GO" id="GO:0005524">
    <property type="term" value="F:ATP binding"/>
    <property type="evidence" value="ECO:0007669"/>
    <property type="project" value="UniProtKB-UniRule"/>
</dbReference>
<dbReference type="GO" id="GO:0033612">
    <property type="term" value="F:receptor serine/threonine kinase binding"/>
    <property type="evidence" value="ECO:0007669"/>
    <property type="project" value="TreeGrafter"/>
</dbReference>
<evidence type="ECO:0000313" key="23">
    <source>
        <dbReference type="EMBL" id="KAK9107381.1"/>
    </source>
</evidence>
<dbReference type="Pfam" id="PF00069">
    <property type="entry name" value="Pkinase"/>
    <property type="match status" value="1"/>
</dbReference>
<evidence type="ECO:0000256" key="7">
    <source>
        <dbReference type="ARBA" id="ARBA00022679"/>
    </source>
</evidence>
<evidence type="ECO:0000256" key="18">
    <source>
        <dbReference type="ARBA" id="ARBA00047899"/>
    </source>
</evidence>
<evidence type="ECO:0000256" key="3">
    <source>
        <dbReference type="ARBA" id="ARBA00012513"/>
    </source>
</evidence>
<evidence type="ECO:0000256" key="12">
    <source>
        <dbReference type="ARBA" id="ARBA00022777"/>
    </source>
</evidence>
<evidence type="ECO:0000256" key="20">
    <source>
        <dbReference type="PROSITE-ProRule" id="PRU10141"/>
    </source>
</evidence>
<keyword evidence="11 20" id="KW-0547">Nucleotide-binding</keyword>
<evidence type="ECO:0000256" key="14">
    <source>
        <dbReference type="ARBA" id="ARBA00022989"/>
    </source>
</evidence>
<dbReference type="Gene3D" id="1.10.510.10">
    <property type="entry name" value="Transferase(Phosphotransferase) domain 1"/>
    <property type="match status" value="1"/>
</dbReference>
<dbReference type="GO" id="GO:0016020">
    <property type="term" value="C:membrane"/>
    <property type="evidence" value="ECO:0007669"/>
    <property type="project" value="UniProtKB-SubCell"/>
</dbReference>
<evidence type="ECO:0000256" key="9">
    <source>
        <dbReference type="ARBA" id="ARBA00022729"/>
    </source>
</evidence>
<keyword evidence="17" id="KW-0325">Glycoprotein</keyword>
<dbReference type="InterPro" id="IPR000719">
    <property type="entry name" value="Prot_kinase_dom"/>
</dbReference>
<keyword evidence="6" id="KW-0433">Leucine-rich repeat</keyword>
<keyword evidence="10" id="KW-0677">Repeat</keyword>
<evidence type="ECO:0000256" key="5">
    <source>
        <dbReference type="ARBA" id="ARBA00022553"/>
    </source>
</evidence>
<keyword evidence="7" id="KW-0808">Transferase</keyword>
<dbReference type="PANTHER" id="PTHR48056:SF89">
    <property type="entry name" value="OS06G0585982 PROTEIN"/>
    <property type="match status" value="1"/>
</dbReference>
<dbReference type="EC" id="2.7.11.1" evidence="3"/>
<evidence type="ECO:0000256" key="21">
    <source>
        <dbReference type="SAM" id="SignalP"/>
    </source>
</evidence>
<evidence type="ECO:0000256" key="8">
    <source>
        <dbReference type="ARBA" id="ARBA00022692"/>
    </source>
</evidence>
<keyword evidence="4" id="KW-0723">Serine/threonine-protein kinase</keyword>
<evidence type="ECO:0000256" key="19">
    <source>
        <dbReference type="ARBA" id="ARBA00048679"/>
    </source>
</evidence>
<evidence type="ECO:0000259" key="22">
    <source>
        <dbReference type="PROSITE" id="PS50011"/>
    </source>
</evidence>
<dbReference type="AlphaFoldDB" id="A0AAP0F9R6"/>
<dbReference type="FunFam" id="3.80.10.10:FF:000041">
    <property type="entry name" value="LRR receptor-like serine/threonine-protein kinase ERECTA"/>
    <property type="match status" value="1"/>
</dbReference>
<dbReference type="SMART" id="SM00220">
    <property type="entry name" value="S_TKc"/>
    <property type="match status" value="1"/>
</dbReference>
<feature type="signal peptide" evidence="21">
    <location>
        <begin position="1"/>
        <end position="27"/>
    </location>
</feature>
<dbReference type="Gene3D" id="3.30.200.20">
    <property type="entry name" value="Phosphorylase Kinase, domain 1"/>
    <property type="match status" value="1"/>
</dbReference>
<dbReference type="PROSITE" id="PS00108">
    <property type="entry name" value="PROTEIN_KINASE_ST"/>
    <property type="match status" value="1"/>
</dbReference>
<organism evidence="23 24">
    <name type="scientific">Stephania yunnanensis</name>
    <dbReference type="NCBI Taxonomy" id="152371"/>
    <lineage>
        <taxon>Eukaryota</taxon>
        <taxon>Viridiplantae</taxon>
        <taxon>Streptophyta</taxon>
        <taxon>Embryophyta</taxon>
        <taxon>Tracheophyta</taxon>
        <taxon>Spermatophyta</taxon>
        <taxon>Magnoliopsida</taxon>
        <taxon>Ranunculales</taxon>
        <taxon>Menispermaceae</taxon>
        <taxon>Menispermoideae</taxon>
        <taxon>Cissampelideae</taxon>
        <taxon>Stephania</taxon>
    </lineage>
</organism>
<dbReference type="CDD" id="cd14066">
    <property type="entry name" value="STKc_IRAK"/>
    <property type="match status" value="1"/>
</dbReference>
<dbReference type="SUPFAM" id="SSF52058">
    <property type="entry name" value="L domain-like"/>
    <property type="match status" value="3"/>
</dbReference>
<dbReference type="PROSITE" id="PS51450">
    <property type="entry name" value="LRR"/>
    <property type="match status" value="1"/>
</dbReference>
<reference evidence="23 24" key="1">
    <citation type="submission" date="2024-01" db="EMBL/GenBank/DDBJ databases">
        <title>Genome assemblies of Stephania.</title>
        <authorList>
            <person name="Yang L."/>
        </authorList>
    </citation>
    <scope>NUCLEOTIDE SEQUENCE [LARGE SCALE GENOMIC DNA]</scope>
    <source>
        <strain evidence="23">YNDBR</strain>
        <tissue evidence="23">Leaf</tissue>
    </source>
</reference>
<protein>
    <recommendedName>
        <fullName evidence="3">non-specific serine/threonine protein kinase</fullName>
        <ecNumber evidence="3">2.7.11.1</ecNumber>
    </recommendedName>
</protein>
<evidence type="ECO:0000313" key="24">
    <source>
        <dbReference type="Proteomes" id="UP001420932"/>
    </source>
</evidence>
<dbReference type="Proteomes" id="UP001420932">
    <property type="component" value="Unassembled WGS sequence"/>
</dbReference>
<dbReference type="InterPro" id="IPR013210">
    <property type="entry name" value="LRR_N_plant-typ"/>
</dbReference>
<dbReference type="Gene3D" id="3.80.10.10">
    <property type="entry name" value="Ribonuclease Inhibitor"/>
    <property type="match status" value="4"/>
</dbReference>
<dbReference type="InterPro" id="IPR008271">
    <property type="entry name" value="Ser/Thr_kinase_AS"/>
</dbReference>
<keyword evidence="14" id="KW-1133">Transmembrane helix</keyword>
<dbReference type="FunFam" id="1.10.510.10:FF:000309">
    <property type="entry name" value="Leucine-rich repeat receptor-like protein kinase"/>
    <property type="match status" value="1"/>
</dbReference>
<gene>
    <name evidence="23" type="ORF">Syun_023392</name>
</gene>
<dbReference type="InterPro" id="IPR050647">
    <property type="entry name" value="Plant_LRR-RLKs"/>
</dbReference>
<dbReference type="InterPro" id="IPR017441">
    <property type="entry name" value="Protein_kinase_ATP_BS"/>
</dbReference>